<dbReference type="PANTHER" id="PTHR46179">
    <property type="entry name" value="ZINC FINGER PROTEIN"/>
    <property type="match status" value="1"/>
</dbReference>
<dbReference type="Gramene" id="OPUNC05G01460.3">
    <property type="protein sequence ID" value="OPUNC05G01460.3"/>
    <property type="gene ID" value="OPUNC05G01460"/>
</dbReference>
<dbReference type="AlphaFoldDB" id="A0A0E0KXX2"/>
<dbReference type="GO" id="GO:0005730">
    <property type="term" value="C:nucleolus"/>
    <property type="evidence" value="ECO:0007669"/>
    <property type="project" value="TreeGrafter"/>
</dbReference>
<dbReference type="Pfam" id="PF00096">
    <property type="entry name" value="zf-C2H2"/>
    <property type="match status" value="3"/>
</dbReference>
<dbReference type="EnsemblPlants" id="OPUNC05G01460.3">
    <property type="protein sequence ID" value="OPUNC05G01460.3"/>
    <property type="gene ID" value="OPUNC05G01460"/>
</dbReference>
<dbReference type="PANTHER" id="PTHR46179:SF13">
    <property type="entry name" value="C2H2-TYPE DOMAIN-CONTAINING PROTEIN"/>
    <property type="match status" value="1"/>
</dbReference>
<dbReference type="HOGENOM" id="CLU_045458_1_0_1"/>
<dbReference type="PROSITE" id="PS50157">
    <property type="entry name" value="ZINC_FINGER_C2H2_2"/>
    <property type="match status" value="6"/>
</dbReference>
<name>A0A0E0KXX2_ORYPU</name>
<dbReference type="Gene3D" id="3.30.160.60">
    <property type="entry name" value="Classic Zinc Finger"/>
    <property type="match status" value="5"/>
</dbReference>
<protein>
    <recommendedName>
        <fullName evidence="9">C2H2-type domain-containing protein</fullName>
    </recommendedName>
</protein>
<keyword evidence="11" id="KW-1185">Reference proteome</keyword>
<feature type="domain" description="C2H2-type" evidence="9">
    <location>
        <begin position="182"/>
        <end position="211"/>
    </location>
</feature>
<keyword evidence="6" id="KW-0804">Transcription</keyword>
<evidence type="ECO:0000256" key="3">
    <source>
        <dbReference type="ARBA" id="ARBA00022771"/>
    </source>
</evidence>
<keyword evidence="3 8" id="KW-0863">Zinc-finger</keyword>
<dbReference type="GO" id="GO:0008270">
    <property type="term" value="F:zinc ion binding"/>
    <property type="evidence" value="ECO:0007669"/>
    <property type="project" value="UniProtKB-KW"/>
</dbReference>
<dbReference type="InterPro" id="IPR051061">
    <property type="entry name" value="Zinc_finger_trans_reg"/>
</dbReference>
<dbReference type="PROSITE" id="PS00028">
    <property type="entry name" value="ZINC_FINGER_C2H2_1"/>
    <property type="match status" value="7"/>
</dbReference>
<feature type="domain" description="C2H2-type" evidence="9">
    <location>
        <begin position="211"/>
        <end position="241"/>
    </location>
</feature>
<evidence type="ECO:0000256" key="5">
    <source>
        <dbReference type="ARBA" id="ARBA00023015"/>
    </source>
</evidence>
<evidence type="ECO:0000259" key="9">
    <source>
        <dbReference type="PROSITE" id="PS50157"/>
    </source>
</evidence>
<dbReference type="SMART" id="SM00355">
    <property type="entry name" value="ZnF_C2H2"/>
    <property type="match status" value="9"/>
</dbReference>
<evidence type="ECO:0000256" key="2">
    <source>
        <dbReference type="ARBA" id="ARBA00022723"/>
    </source>
</evidence>
<dbReference type="InterPro" id="IPR013087">
    <property type="entry name" value="Znf_C2H2_type"/>
</dbReference>
<dbReference type="SUPFAM" id="SSF57667">
    <property type="entry name" value="beta-beta-alpha zinc fingers"/>
    <property type="match status" value="4"/>
</dbReference>
<evidence type="ECO:0000256" key="7">
    <source>
        <dbReference type="ARBA" id="ARBA00023242"/>
    </source>
</evidence>
<dbReference type="GO" id="GO:0003700">
    <property type="term" value="F:DNA-binding transcription factor activity"/>
    <property type="evidence" value="ECO:0007669"/>
    <property type="project" value="TreeGrafter"/>
</dbReference>
<dbReference type="GO" id="GO:0006357">
    <property type="term" value="P:regulation of transcription by RNA polymerase II"/>
    <property type="evidence" value="ECO:0007669"/>
    <property type="project" value="TreeGrafter"/>
</dbReference>
<sequence>MANGGGTVEGEDEGTRAGLRWYPNPAPAFSNPNPLRLAYSATATTAWFESRCAAVANIWSLAEPLIQRIPLQLEMGSVELGTEEGEVAGGEGESKGAAPPARDIRRYKCDFCSVVRSKKGLIRAHVLEHHKDEVDDLDDYFGRGGGKSHKGIDRDCKVCGASFKKPAHLKQHMQSHSLERPFSCHVDGCPFSYSRKDHLNRHLLTHQGKLFACPVEGCNRKFTIKGNMQRHVQEMHKDGSPCESKKEFICPEENCGKTFKYASKLQKHEESHVKLDYSEVICCEPGCMKAFTNLECLKAHNESCHRHVVCDVCGTKQLKKNFKRHQRMHEGSCVTERIRCHFKDCKLSFSKKSNLDKHVKAVHEQKRPFVCGFSGCGKSFSYKHVRDNHEKSSAHVYVQANFEEIDGERPRQAGGRKRKAIPVDSLMRKRVAAPDDDSPACDDGTEYLRWLLSG</sequence>
<dbReference type="STRING" id="4537.A0A0E0KXX2"/>
<dbReference type="Proteomes" id="UP000026962">
    <property type="component" value="Chromosome 5"/>
</dbReference>
<keyword evidence="5" id="KW-0805">Transcription regulation</keyword>
<evidence type="ECO:0000256" key="8">
    <source>
        <dbReference type="PROSITE-ProRule" id="PRU00042"/>
    </source>
</evidence>
<reference evidence="10" key="2">
    <citation type="submission" date="2018-05" db="EMBL/GenBank/DDBJ databases">
        <title>OpunRS2 (Oryza punctata Reference Sequence Version 2).</title>
        <authorList>
            <person name="Zhang J."/>
            <person name="Kudrna D."/>
            <person name="Lee S."/>
            <person name="Talag J."/>
            <person name="Welchert J."/>
            <person name="Wing R.A."/>
        </authorList>
    </citation>
    <scope>NUCLEOTIDE SEQUENCE [LARGE SCALE GENOMIC DNA]</scope>
</reference>
<accession>A0A0E0KXX2</accession>
<evidence type="ECO:0000256" key="1">
    <source>
        <dbReference type="ARBA" id="ARBA00004123"/>
    </source>
</evidence>
<evidence type="ECO:0000313" key="11">
    <source>
        <dbReference type="Proteomes" id="UP000026962"/>
    </source>
</evidence>
<evidence type="ECO:0000313" key="10">
    <source>
        <dbReference type="EnsemblPlants" id="OPUNC05G01460.3"/>
    </source>
</evidence>
<keyword evidence="2" id="KW-0479">Metal-binding</keyword>
<dbReference type="eggNOG" id="KOG1721">
    <property type="taxonomic scope" value="Eukaryota"/>
</dbReference>
<proteinExistence type="predicted"/>
<organism evidence="10">
    <name type="scientific">Oryza punctata</name>
    <name type="common">Red rice</name>
    <dbReference type="NCBI Taxonomy" id="4537"/>
    <lineage>
        <taxon>Eukaryota</taxon>
        <taxon>Viridiplantae</taxon>
        <taxon>Streptophyta</taxon>
        <taxon>Embryophyta</taxon>
        <taxon>Tracheophyta</taxon>
        <taxon>Spermatophyta</taxon>
        <taxon>Magnoliopsida</taxon>
        <taxon>Liliopsida</taxon>
        <taxon>Poales</taxon>
        <taxon>Poaceae</taxon>
        <taxon>BOP clade</taxon>
        <taxon>Oryzoideae</taxon>
        <taxon>Oryzeae</taxon>
        <taxon>Oryzinae</taxon>
        <taxon>Oryza</taxon>
    </lineage>
</organism>
<comment type="subcellular location">
    <subcellularLocation>
        <location evidence="1">Nucleus</location>
    </subcellularLocation>
</comment>
<feature type="domain" description="C2H2-type" evidence="9">
    <location>
        <begin position="369"/>
        <end position="400"/>
    </location>
</feature>
<dbReference type="InterPro" id="IPR036236">
    <property type="entry name" value="Znf_C2H2_sf"/>
</dbReference>
<evidence type="ECO:0000256" key="6">
    <source>
        <dbReference type="ARBA" id="ARBA00023163"/>
    </source>
</evidence>
<reference evidence="10" key="1">
    <citation type="submission" date="2015-04" db="UniProtKB">
        <authorList>
            <consortium name="EnsemblPlants"/>
        </authorList>
    </citation>
    <scope>IDENTIFICATION</scope>
</reference>
<keyword evidence="4" id="KW-0862">Zinc</keyword>
<evidence type="ECO:0000256" key="4">
    <source>
        <dbReference type="ARBA" id="ARBA00022833"/>
    </source>
</evidence>
<feature type="domain" description="C2H2-type" evidence="9">
    <location>
        <begin position="154"/>
        <end position="181"/>
    </location>
</feature>
<feature type="domain" description="C2H2-type" evidence="9">
    <location>
        <begin position="338"/>
        <end position="368"/>
    </location>
</feature>
<keyword evidence="7" id="KW-0539">Nucleus</keyword>
<feature type="domain" description="C2H2-type" evidence="9">
    <location>
        <begin position="248"/>
        <end position="272"/>
    </location>
</feature>
<dbReference type="OMA" id="KVFRDSW"/>
<dbReference type="GO" id="GO:0080084">
    <property type="term" value="F:5S rDNA binding"/>
    <property type="evidence" value="ECO:0007669"/>
    <property type="project" value="TreeGrafter"/>
</dbReference>